<keyword evidence="2 4" id="KW-0328">Glycosyltransferase</keyword>
<dbReference type="OMA" id="CRPMFGD"/>
<dbReference type="AlphaFoldDB" id="A0A059AU49"/>
<dbReference type="PANTHER" id="PTHR11926:SF1560">
    <property type="entry name" value="UDP-GLYCOSYLTRANSFERASE 74E1-RELATED"/>
    <property type="match status" value="1"/>
</dbReference>
<keyword evidence="3 4" id="KW-0808">Transferase</keyword>
<dbReference type="PROSITE" id="PS00375">
    <property type="entry name" value="UDPGT"/>
    <property type="match status" value="1"/>
</dbReference>
<name>A0A059AU49_EUCGR</name>
<dbReference type="Gramene" id="KCW56930">
    <property type="protein sequence ID" value="KCW56930"/>
    <property type="gene ID" value="EUGRSUZ_I02607"/>
</dbReference>
<dbReference type="EMBL" id="KK198761">
    <property type="protein sequence ID" value="KCW56930.1"/>
    <property type="molecule type" value="Genomic_DNA"/>
</dbReference>
<sequence length="470" mass="51105">MTISRSESLRKRHCAVLAFPFGGHARPLLGLVCRLARASTMLNARFSFFSTARSNRLIFSQAENGLPDNITAYDVDDGVPSSRALTGNPHEPANLFLEAAPENIRKAMGLAVAETGVGISCLISDAFLSFSGELAEELHVPWILLWISMPYPLYVYTNIRLIQQVCSNSCAAIPDVDDERACNVIPDVPEVLVEDLPEGVLTPSDLESDLVGILGNLGALLPRASAIIMNFYHELDPTALTNNLRNTLPNLLYLGFLTLLLPPPPKPPSPPSDADISNHCISWLDRQEPRSVAYIGFGTLAILPENELHALAEALEESNVPYIWSLQDNLKEKLPSGFLQRIGARGVVVSWAPQIEVLAHSSTGVFITHCGSNSVYESVANGVPMICRPFFGDHRMNGRIVEEVWGIGVRVEGGAITKNGVLKSLQLILADRAGKVTREKVHALKELVQVAAGPNGRAAEDFRTLLKIVS</sequence>
<evidence type="ECO:0000256" key="5">
    <source>
        <dbReference type="RuleBase" id="RU362057"/>
    </source>
</evidence>
<dbReference type="Gene3D" id="3.40.50.2000">
    <property type="entry name" value="Glycogen Phosphorylase B"/>
    <property type="match status" value="2"/>
</dbReference>
<evidence type="ECO:0000256" key="4">
    <source>
        <dbReference type="RuleBase" id="RU003718"/>
    </source>
</evidence>
<dbReference type="CDD" id="cd03784">
    <property type="entry name" value="GT1_Gtf-like"/>
    <property type="match status" value="1"/>
</dbReference>
<dbReference type="EC" id="2.4.1.-" evidence="5"/>
<dbReference type="eggNOG" id="KOG1192">
    <property type="taxonomic scope" value="Eukaryota"/>
</dbReference>
<dbReference type="SUPFAM" id="SSF53756">
    <property type="entry name" value="UDP-Glycosyltransferase/glycogen phosphorylase"/>
    <property type="match status" value="1"/>
</dbReference>
<organism evidence="6">
    <name type="scientific">Eucalyptus grandis</name>
    <name type="common">Flooded gum</name>
    <dbReference type="NCBI Taxonomy" id="71139"/>
    <lineage>
        <taxon>Eukaryota</taxon>
        <taxon>Viridiplantae</taxon>
        <taxon>Streptophyta</taxon>
        <taxon>Embryophyta</taxon>
        <taxon>Tracheophyta</taxon>
        <taxon>Spermatophyta</taxon>
        <taxon>Magnoliopsida</taxon>
        <taxon>eudicotyledons</taxon>
        <taxon>Gunneridae</taxon>
        <taxon>Pentapetalae</taxon>
        <taxon>rosids</taxon>
        <taxon>malvids</taxon>
        <taxon>Myrtales</taxon>
        <taxon>Myrtaceae</taxon>
        <taxon>Myrtoideae</taxon>
        <taxon>Eucalypteae</taxon>
        <taxon>Eucalyptus</taxon>
    </lineage>
</organism>
<evidence type="ECO:0000313" key="6">
    <source>
        <dbReference type="EMBL" id="KCW56930.1"/>
    </source>
</evidence>
<dbReference type="GO" id="GO:0035251">
    <property type="term" value="F:UDP-glucosyltransferase activity"/>
    <property type="evidence" value="ECO:0000318"/>
    <property type="project" value="GO_Central"/>
</dbReference>
<accession>A0A059AU49</accession>
<dbReference type="Pfam" id="PF00201">
    <property type="entry name" value="UDPGT"/>
    <property type="match status" value="1"/>
</dbReference>
<protein>
    <recommendedName>
        <fullName evidence="5">Glycosyltransferase</fullName>
        <ecNumber evidence="5">2.4.1.-</ecNumber>
    </recommendedName>
</protein>
<dbReference type="InterPro" id="IPR035595">
    <property type="entry name" value="UDP_glycos_trans_CS"/>
</dbReference>
<comment type="similarity">
    <text evidence="1 4">Belongs to the UDP-glycosyltransferase family.</text>
</comment>
<reference evidence="6" key="1">
    <citation type="submission" date="2013-07" db="EMBL/GenBank/DDBJ databases">
        <title>The genome of Eucalyptus grandis.</title>
        <authorList>
            <person name="Schmutz J."/>
            <person name="Hayes R."/>
            <person name="Myburg A."/>
            <person name="Tuskan G."/>
            <person name="Grattapaglia D."/>
            <person name="Rokhsar D.S."/>
        </authorList>
    </citation>
    <scope>NUCLEOTIDE SEQUENCE</scope>
    <source>
        <tissue evidence="6">Leaf extractions</tissue>
    </source>
</reference>
<dbReference type="InParanoid" id="A0A059AU49"/>
<evidence type="ECO:0000256" key="1">
    <source>
        <dbReference type="ARBA" id="ARBA00009995"/>
    </source>
</evidence>
<evidence type="ECO:0000256" key="2">
    <source>
        <dbReference type="ARBA" id="ARBA00022676"/>
    </source>
</evidence>
<dbReference type="FunFam" id="3.40.50.2000:FF:000060">
    <property type="entry name" value="Glycosyltransferase"/>
    <property type="match status" value="1"/>
</dbReference>
<gene>
    <name evidence="6" type="ORF">EUGRSUZ_I02607</name>
</gene>
<dbReference type="InterPro" id="IPR002213">
    <property type="entry name" value="UDP_glucos_trans"/>
</dbReference>
<proteinExistence type="inferred from homology"/>
<evidence type="ECO:0000256" key="3">
    <source>
        <dbReference type="ARBA" id="ARBA00022679"/>
    </source>
</evidence>
<dbReference type="PANTHER" id="PTHR11926">
    <property type="entry name" value="GLUCOSYL/GLUCURONOSYL TRANSFERASES"/>
    <property type="match status" value="1"/>
</dbReference>